<evidence type="ECO:0000256" key="1">
    <source>
        <dbReference type="SAM" id="Phobius"/>
    </source>
</evidence>
<accession>A0A4S3PV56</accession>
<name>A0A4S3PV56_9BACI</name>
<reference evidence="2 3" key="1">
    <citation type="journal article" date="2019" name="Indoor Air">
        <title>Impacts of indoor surface finishes on bacterial viability.</title>
        <authorList>
            <person name="Hu J."/>
            <person name="Maamar S.B."/>
            <person name="Glawe A.J."/>
            <person name="Gottel N."/>
            <person name="Gilbert J.A."/>
            <person name="Hartmann E.M."/>
        </authorList>
    </citation>
    <scope>NUCLEOTIDE SEQUENCE [LARGE SCALE GENOMIC DNA]</scope>
    <source>
        <strain evidence="2 3">AF060A6</strain>
    </source>
</reference>
<feature type="transmembrane region" description="Helical" evidence="1">
    <location>
        <begin position="189"/>
        <end position="209"/>
    </location>
</feature>
<gene>
    <name evidence="2" type="ORF">E1I69_08250</name>
</gene>
<feature type="transmembrane region" description="Helical" evidence="1">
    <location>
        <begin position="58"/>
        <end position="81"/>
    </location>
</feature>
<comment type="caution">
    <text evidence="2">The sequence shown here is derived from an EMBL/GenBank/DDBJ whole genome shotgun (WGS) entry which is preliminary data.</text>
</comment>
<evidence type="ECO:0000313" key="3">
    <source>
        <dbReference type="Proteomes" id="UP000306477"/>
    </source>
</evidence>
<dbReference type="AlphaFoldDB" id="A0A4S3PV56"/>
<evidence type="ECO:0000313" key="2">
    <source>
        <dbReference type="EMBL" id="THE13325.1"/>
    </source>
</evidence>
<feature type="transmembrane region" description="Helical" evidence="1">
    <location>
        <begin position="165"/>
        <end position="183"/>
    </location>
</feature>
<proteinExistence type="predicted"/>
<keyword evidence="1" id="KW-0472">Membrane</keyword>
<feature type="transmembrane region" description="Helical" evidence="1">
    <location>
        <begin position="221"/>
        <end position="237"/>
    </location>
</feature>
<dbReference type="OrthoDB" id="86868at2"/>
<keyword evidence="1" id="KW-0812">Transmembrane</keyword>
<keyword evidence="3" id="KW-1185">Reference proteome</keyword>
<dbReference type="Pfam" id="PF16481">
    <property type="entry name" value="DUF5058"/>
    <property type="match status" value="1"/>
</dbReference>
<dbReference type="EMBL" id="SLUB01000010">
    <property type="protein sequence ID" value="THE13325.1"/>
    <property type="molecule type" value="Genomic_DNA"/>
</dbReference>
<protein>
    <submittedName>
        <fullName evidence="2">DUF5058 family protein</fullName>
    </submittedName>
</protein>
<sequence length="238" mass="25137">MFNLEKVLQTANSLPLWIFALLVVGIVIFQGIIFIRLASKTSQSVGMTSAEVKSAIRAGAISSLGPSLAIIVVAISMISLIGSPTTLMRISIIGNAAIETVGASIGSKAAGVDLGSPDYNLQAFTNAVWVMCLGGMGWLLFVALFTKSLGKIQKKAEANPKNVTLLSTVSVAAMIGAFSYLGGGEMVKGLSHFIVFIVAFITMPLIIWIGDKSQLRWLKEWSLGLVIIVGMIAGYVIS</sequence>
<feature type="transmembrane region" description="Helical" evidence="1">
    <location>
        <begin position="16"/>
        <end position="37"/>
    </location>
</feature>
<keyword evidence="1" id="KW-1133">Transmembrane helix</keyword>
<feature type="transmembrane region" description="Helical" evidence="1">
    <location>
        <begin position="127"/>
        <end position="145"/>
    </location>
</feature>
<dbReference type="RefSeq" id="WP_136379136.1">
    <property type="nucleotide sequence ID" value="NZ_SLUB01000010.1"/>
</dbReference>
<dbReference type="Proteomes" id="UP000306477">
    <property type="component" value="Unassembled WGS sequence"/>
</dbReference>
<organism evidence="2 3">
    <name type="scientific">Bacillus timonensis</name>
    <dbReference type="NCBI Taxonomy" id="1033734"/>
    <lineage>
        <taxon>Bacteria</taxon>
        <taxon>Bacillati</taxon>
        <taxon>Bacillota</taxon>
        <taxon>Bacilli</taxon>
        <taxon>Bacillales</taxon>
        <taxon>Bacillaceae</taxon>
        <taxon>Bacillus</taxon>
    </lineage>
</organism>
<dbReference type="InterPro" id="IPR032479">
    <property type="entry name" value="DUF5058"/>
</dbReference>